<organism evidence="1">
    <name type="scientific">Ixodes ricinus</name>
    <name type="common">Common tick</name>
    <name type="synonym">Acarus ricinus</name>
    <dbReference type="NCBI Taxonomy" id="34613"/>
    <lineage>
        <taxon>Eukaryota</taxon>
        <taxon>Metazoa</taxon>
        <taxon>Ecdysozoa</taxon>
        <taxon>Arthropoda</taxon>
        <taxon>Chelicerata</taxon>
        <taxon>Arachnida</taxon>
        <taxon>Acari</taxon>
        <taxon>Parasitiformes</taxon>
        <taxon>Ixodida</taxon>
        <taxon>Ixodoidea</taxon>
        <taxon>Ixodidae</taxon>
        <taxon>Ixodinae</taxon>
        <taxon>Ixodes</taxon>
    </lineage>
</organism>
<dbReference type="AlphaFoldDB" id="A0A6B0UVC0"/>
<proteinExistence type="predicted"/>
<reference evidence="1" key="1">
    <citation type="submission" date="2019-12" db="EMBL/GenBank/DDBJ databases">
        <title>An insight into the sialome of adult female Ixodes ricinus ticks feeding for 6 days.</title>
        <authorList>
            <person name="Perner J."/>
            <person name="Ribeiro J.M.C."/>
        </authorList>
    </citation>
    <scope>NUCLEOTIDE SEQUENCE</scope>
    <source>
        <strain evidence="1">Semi-engorged</strain>
        <tissue evidence="1">Salivary glands</tissue>
    </source>
</reference>
<sequence>MSKARVMRTFLAGMAVSSPRSRGICTNSTSTALPNEPSNSVRCLPRRCLPLRLRCGPACPSRFWWASTLPGGWLPSTASRSFPSTTWKHTHWPFDWCSGWTSLTSFSWCPEAIVNLRLSGASTTSSFWAKLWTMLQVKRLTRLLAG</sequence>
<evidence type="ECO:0000313" key="1">
    <source>
        <dbReference type="EMBL" id="MXU93464.1"/>
    </source>
</evidence>
<dbReference type="EMBL" id="GIFC01011381">
    <property type="protein sequence ID" value="MXU93464.1"/>
    <property type="molecule type" value="Transcribed_RNA"/>
</dbReference>
<accession>A0A6B0UVC0</accession>
<name>A0A6B0UVC0_IXORI</name>
<protein>
    <submittedName>
        <fullName evidence="1">Uncharacterized protein</fullName>
    </submittedName>
</protein>